<comment type="caution">
    <text evidence="3">The sequence shown here is derived from an EMBL/GenBank/DDBJ whole genome shotgun (WGS) entry which is preliminary data.</text>
</comment>
<dbReference type="Pfam" id="PF01497">
    <property type="entry name" value="Peripla_BP_2"/>
    <property type="match status" value="1"/>
</dbReference>
<dbReference type="AlphaFoldDB" id="A0AAW7Y5F3"/>
<dbReference type="PANTHER" id="PTHR30535">
    <property type="entry name" value="VITAMIN B12-BINDING PROTEIN"/>
    <property type="match status" value="1"/>
</dbReference>
<evidence type="ECO:0000313" key="4">
    <source>
        <dbReference type="Proteomes" id="UP001170624"/>
    </source>
</evidence>
<dbReference type="InterPro" id="IPR050902">
    <property type="entry name" value="ABC_Transporter_SBP"/>
</dbReference>
<dbReference type="CDD" id="cd01148">
    <property type="entry name" value="TroA_a"/>
    <property type="match status" value="1"/>
</dbReference>
<evidence type="ECO:0000256" key="1">
    <source>
        <dbReference type="SAM" id="SignalP"/>
    </source>
</evidence>
<dbReference type="PROSITE" id="PS50983">
    <property type="entry name" value="FE_B12_PBP"/>
    <property type="match status" value="1"/>
</dbReference>
<dbReference type="InterPro" id="IPR002491">
    <property type="entry name" value="ABC_transptr_periplasmic_BD"/>
</dbReference>
<dbReference type="RefSeq" id="WP_261857184.1">
    <property type="nucleotide sequence ID" value="NZ_AP024850.1"/>
</dbReference>
<dbReference type="Proteomes" id="UP001170624">
    <property type="component" value="Unassembled WGS sequence"/>
</dbReference>
<name>A0AAW7Y5F3_9GAMM</name>
<dbReference type="EMBL" id="JAUOPU010000009">
    <property type="protein sequence ID" value="MDO6543026.1"/>
    <property type="molecule type" value="Genomic_DNA"/>
</dbReference>
<reference evidence="3" key="1">
    <citation type="submission" date="2023-07" db="EMBL/GenBank/DDBJ databases">
        <title>Genome content predicts the carbon catabolic preferences of heterotrophic bacteria.</title>
        <authorList>
            <person name="Gralka M."/>
        </authorList>
    </citation>
    <scope>NUCLEOTIDE SEQUENCE</scope>
    <source>
        <strain evidence="3">G2M05</strain>
    </source>
</reference>
<dbReference type="Gene3D" id="3.40.50.1980">
    <property type="entry name" value="Nitrogenase molybdenum iron protein domain"/>
    <property type="match status" value="2"/>
</dbReference>
<feature type="chain" id="PRO_5043600039" evidence="1">
    <location>
        <begin position="22"/>
        <end position="334"/>
    </location>
</feature>
<feature type="signal peptide" evidence="1">
    <location>
        <begin position="1"/>
        <end position="21"/>
    </location>
</feature>
<dbReference type="SUPFAM" id="SSF53807">
    <property type="entry name" value="Helical backbone' metal receptor"/>
    <property type="match status" value="1"/>
</dbReference>
<proteinExistence type="predicted"/>
<sequence>MKKSVLLLLAIVCLTMTSAFAKDTQGITVDVCGQPVTFPTNPKQVIVHDINMTEMMLTLGLDDRIKAISGISGWYKTSERSQVLLKRYHEISPKSPTLENILVQSPDMFFAGWNYGMRMGGEVTPQSLARFNIPTYILSESCIHQNKAKNVGAAAENQAANIALLYNDISNLGKIFQVEDKAHQVIADWKKTLERIQIEQKAKQVKPLKVFVYDSGDDKPFTAGKFGMPTALISAAGGKNIADDIEASWGTIPWEIVAARNPDLIIMVDYNQQTSQDVMAKLRAIPAVANTAAVINNQIITLGYEALTPGPANIHAVEVISAQINAMHQSKQSH</sequence>
<keyword evidence="1" id="KW-0732">Signal</keyword>
<accession>A0AAW7Y5F3</accession>
<protein>
    <submittedName>
        <fullName evidence="3">ABC transporter substrate-binding protein</fullName>
    </submittedName>
</protein>
<evidence type="ECO:0000259" key="2">
    <source>
        <dbReference type="PROSITE" id="PS50983"/>
    </source>
</evidence>
<dbReference type="PANTHER" id="PTHR30535:SF7">
    <property type="entry name" value="IRON(III) DICITRATE-BINDING PROTEIN"/>
    <property type="match status" value="1"/>
</dbReference>
<organism evidence="3 4">
    <name type="scientific">Photobacterium sanguinicancri</name>
    <dbReference type="NCBI Taxonomy" id="875932"/>
    <lineage>
        <taxon>Bacteria</taxon>
        <taxon>Pseudomonadati</taxon>
        <taxon>Pseudomonadota</taxon>
        <taxon>Gammaproteobacteria</taxon>
        <taxon>Vibrionales</taxon>
        <taxon>Vibrionaceae</taxon>
        <taxon>Photobacterium</taxon>
    </lineage>
</organism>
<feature type="domain" description="Fe/B12 periplasmic-binding" evidence="2">
    <location>
        <begin position="44"/>
        <end position="331"/>
    </location>
</feature>
<gene>
    <name evidence="3" type="ORF">Q4568_10820</name>
</gene>
<evidence type="ECO:0000313" key="3">
    <source>
        <dbReference type="EMBL" id="MDO6543026.1"/>
    </source>
</evidence>